<reference evidence="2" key="1">
    <citation type="submission" date="2016-02" db="EMBL/GenBank/DDBJ databases">
        <title>Comparative genomics of biotechnologically important yeasts.</title>
        <authorList>
            <consortium name="DOE Joint Genome Institute"/>
            <person name="Riley R."/>
            <person name="Haridas S."/>
            <person name="Wolfe K.H."/>
            <person name="Lopes M.R."/>
            <person name="Hittinger C.T."/>
            <person name="Goker M."/>
            <person name="Salamov A."/>
            <person name="Wisecaver J."/>
            <person name="Long T.M."/>
            <person name="Aerts A.L."/>
            <person name="Barry K."/>
            <person name="Choi C."/>
            <person name="Clum A."/>
            <person name="Coughlan A.Y."/>
            <person name="Deshpande S."/>
            <person name="Douglass A.P."/>
            <person name="Hanson S.J."/>
            <person name="Klenk H.-P."/>
            <person name="Labutti K."/>
            <person name="Lapidus A."/>
            <person name="Lindquist E."/>
            <person name="Lipzen A."/>
            <person name="Meier-Kolthoff J.P."/>
            <person name="Ohm R.A."/>
            <person name="Otillar R.P."/>
            <person name="Pangilinan J."/>
            <person name="Peng Y."/>
            <person name="Rokas A."/>
            <person name="Rosa C.A."/>
            <person name="Scheuner C."/>
            <person name="Sibirny A.A."/>
            <person name="Slot J.C."/>
            <person name="Stielow J.B."/>
            <person name="Sun H."/>
            <person name="Kurtzman C.P."/>
            <person name="Blackwell M."/>
            <person name="Jeffries T.W."/>
            <person name="Grigoriev I.V."/>
        </authorList>
    </citation>
    <scope>NUCLEOTIDE SEQUENCE [LARGE SCALE GENOMIC DNA]</scope>
    <source>
        <strain evidence="2">NRRL Y-17796</strain>
    </source>
</reference>
<dbReference type="AlphaFoldDB" id="A0A1E4TC78"/>
<gene>
    <name evidence="1" type="ORF">CANCADRAFT_3992</name>
</gene>
<protein>
    <submittedName>
        <fullName evidence="1">Uncharacterized protein</fullName>
    </submittedName>
</protein>
<keyword evidence="2" id="KW-1185">Reference proteome</keyword>
<dbReference type="OrthoDB" id="3999883at2759"/>
<dbReference type="EMBL" id="KV453843">
    <property type="protein sequence ID" value="ODV89365.1"/>
    <property type="molecule type" value="Genomic_DNA"/>
</dbReference>
<accession>A0A1E4TC78</accession>
<dbReference type="Proteomes" id="UP000095023">
    <property type="component" value="Unassembled WGS sequence"/>
</dbReference>
<sequence>MAIESLLAPVMLPLVVLKAVYIRLKASAVPGLPLLTAAGTNFAPSSDWSCLSVKRTGLLFTSYEVFARAPTHSQLPAALPALLPQPADSTVFAAAAPASRRFATQDYRPIPLSSAELSKVPDYVVRRSRLFRSKFKVYKRMHVSELTRESAQTSLALNRLVARISAGINAHVGTCIPANDSLDFPDHVFTFQIRPYYESNGTARRFVVRGVTYQWSKEFRLEKFTNTTKIHIATVVNCSKSGFDVYYDSNHIEQLNVLTTALVSFIDHWNSPFGIGGVYLSIPRFLNSVPTTSHSQPIIQVINP</sequence>
<organism evidence="1 2">
    <name type="scientific">Tortispora caseinolytica NRRL Y-17796</name>
    <dbReference type="NCBI Taxonomy" id="767744"/>
    <lineage>
        <taxon>Eukaryota</taxon>
        <taxon>Fungi</taxon>
        <taxon>Dikarya</taxon>
        <taxon>Ascomycota</taxon>
        <taxon>Saccharomycotina</taxon>
        <taxon>Trigonopsidomycetes</taxon>
        <taxon>Trigonopsidales</taxon>
        <taxon>Trigonopsidaceae</taxon>
        <taxon>Tortispora</taxon>
    </lineage>
</organism>
<evidence type="ECO:0000313" key="2">
    <source>
        <dbReference type="Proteomes" id="UP000095023"/>
    </source>
</evidence>
<evidence type="ECO:0000313" key="1">
    <source>
        <dbReference type="EMBL" id="ODV89365.1"/>
    </source>
</evidence>
<name>A0A1E4TC78_9ASCO</name>
<proteinExistence type="predicted"/>